<keyword evidence="2 5" id="KW-0812">Transmembrane</keyword>
<feature type="transmembrane region" description="Helical" evidence="5">
    <location>
        <begin position="7"/>
        <end position="27"/>
    </location>
</feature>
<reference evidence="7" key="1">
    <citation type="submission" date="2021-05" db="EMBL/GenBank/DDBJ databases">
        <title>Energy efficiency and biological interactions define the core microbiome of deep oligotrophic groundwater.</title>
        <authorList>
            <person name="Mehrshad M."/>
            <person name="Lopez-Fernandez M."/>
            <person name="Bell E."/>
            <person name="Bernier-Latmani R."/>
            <person name="Bertilsson S."/>
            <person name="Dopson M."/>
        </authorList>
    </citation>
    <scope>NUCLEOTIDE SEQUENCE</scope>
    <source>
        <strain evidence="7">Modern_marine.mb.64</strain>
    </source>
</reference>
<dbReference type="Proteomes" id="UP000777784">
    <property type="component" value="Unassembled WGS sequence"/>
</dbReference>
<dbReference type="AlphaFoldDB" id="A0A948W599"/>
<gene>
    <name evidence="7" type="ORF">KJ970_00435</name>
</gene>
<evidence type="ECO:0000259" key="6">
    <source>
        <dbReference type="Pfam" id="PF07291"/>
    </source>
</evidence>
<evidence type="ECO:0000256" key="1">
    <source>
        <dbReference type="ARBA" id="ARBA00004141"/>
    </source>
</evidence>
<dbReference type="GO" id="GO:0016020">
    <property type="term" value="C:membrane"/>
    <property type="evidence" value="ECO:0007669"/>
    <property type="project" value="UniProtKB-SubCell"/>
</dbReference>
<keyword evidence="3 5" id="KW-1133">Transmembrane helix</keyword>
<dbReference type="InterPro" id="IPR009908">
    <property type="entry name" value="Methylamine_util_MauE"/>
</dbReference>
<sequence>MKFPVRTWFAYLLAWVPIVAFAVAGFLKGADPLLFSQQITEHGVSPAAWSPVLSYVFIAIELLLALALVLWIAPRPALFLSGGLLFFFIAVTAVAWSMGKGEACGCFGRLSDRGPEAVIKEDTLLIAATALAFFLAPRKRPTGAGGRTILLLVLAIPALAYTALGQNLPLDGLITGIRPGTDLSDISLDGLRQPVGQGRVLLVLAEPECPVCDEAFSDLKAIAGPDTGVRVVYTIQGDSKTASQWRLRHLPPFPVGRASKRVLRQYYRRLPCAFLLQDGVVVQAYWNRLPILTDLPAPVAASS</sequence>
<feature type="transmembrane region" description="Helical" evidence="5">
    <location>
        <begin position="78"/>
        <end position="98"/>
    </location>
</feature>
<evidence type="ECO:0000256" key="2">
    <source>
        <dbReference type="ARBA" id="ARBA00022692"/>
    </source>
</evidence>
<comment type="subcellular location">
    <subcellularLocation>
        <location evidence="1">Membrane</location>
        <topology evidence="1">Multi-pass membrane protein</topology>
    </subcellularLocation>
</comment>
<dbReference type="EMBL" id="JAHJDP010000004">
    <property type="protein sequence ID" value="MBU2689366.1"/>
    <property type="molecule type" value="Genomic_DNA"/>
</dbReference>
<feature type="transmembrane region" description="Helical" evidence="5">
    <location>
        <begin position="47"/>
        <end position="71"/>
    </location>
</feature>
<evidence type="ECO:0000313" key="8">
    <source>
        <dbReference type="Proteomes" id="UP000777784"/>
    </source>
</evidence>
<feature type="transmembrane region" description="Helical" evidence="5">
    <location>
        <begin position="118"/>
        <end position="136"/>
    </location>
</feature>
<name>A0A948W599_UNCEI</name>
<protein>
    <recommendedName>
        <fullName evidence="6">Methylamine utilisation protein MauE domain-containing protein</fullName>
    </recommendedName>
</protein>
<comment type="caution">
    <text evidence="7">The sequence shown here is derived from an EMBL/GenBank/DDBJ whole genome shotgun (WGS) entry which is preliminary data.</text>
</comment>
<dbReference type="GO" id="GO:0030416">
    <property type="term" value="P:methylamine metabolic process"/>
    <property type="evidence" value="ECO:0007669"/>
    <property type="project" value="InterPro"/>
</dbReference>
<evidence type="ECO:0000256" key="3">
    <source>
        <dbReference type="ARBA" id="ARBA00022989"/>
    </source>
</evidence>
<evidence type="ECO:0000256" key="4">
    <source>
        <dbReference type="ARBA" id="ARBA00023136"/>
    </source>
</evidence>
<keyword evidence="4 5" id="KW-0472">Membrane</keyword>
<feature type="domain" description="Methylamine utilisation protein MauE" evidence="6">
    <location>
        <begin position="7"/>
        <end position="132"/>
    </location>
</feature>
<evidence type="ECO:0000256" key="5">
    <source>
        <dbReference type="SAM" id="Phobius"/>
    </source>
</evidence>
<evidence type="ECO:0000313" key="7">
    <source>
        <dbReference type="EMBL" id="MBU2689366.1"/>
    </source>
</evidence>
<proteinExistence type="predicted"/>
<accession>A0A948W599</accession>
<organism evidence="7 8">
    <name type="scientific">Eiseniibacteriota bacterium</name>
    <dbReference type="NCBI Taxonomy" id="2212470"/>
    <lineage>
        <taxon>Bacteria</taxon>
        <taxon>Candidatus Eiseniibacteriota</taxon>
    </lineage>
</organism>
<feature type="transmembrane region" description="Helical" evidence="5">
    <location>
        <begin position="148"/>
        <end position="164"/>
    </location>
</feature>
<dbReference type="Pfam" id="PF07291">
    <property type="entry name" value="MauE"/>
    <property type="match status" value="1"/>
</dbReference>